<dbReference type="RefSeq" id="WP_002213869.1">
    <property type="nucleotide sequence ID" value="NC_008150.1"/>
</dbReference>
<dbReference type="EMBL" id="CP000308">
    <property type="protein sequence ID" value="ABG15375.1"/>
    <property type="molecule type" value="Genomic_DNA"/>
</dbReference>
<dbReference type="SMART" id="SM00860">
    <property type="entry name" value="SMI1_KNR4"/>
    <property type="match status" value="1"/>
</dbReference>
<organism evidence="2 3">
    <name type="scientific">Yersinia pestis bv. Antiqua (strain Antiqua)</name>
    <dbReference type="NCBI Taxonomy" id="360102"/>
    <lineage>
        <taxon>Bacteria</taxon>
        <taxon>Pseudomonadati</taxon>
        <taxon>Pseudomonadota</taxon>
        <taxon>Gammaproteobacteria</taxon>
        <taxon>Enterobacterales</taxon>
        <taxon>Yersiniaceae</taxon>
        <taxon>Yersinia</taxon>
    </lineage>
</organism>
<evidence type="ECO:0000313" key="3">
    <source>
        <dbReference type="Proteomes" id="UP000001971"/>
    </source>
</evidence>
<dbReference type="InterPro" id="IPR037883">
    <property type="entry name" value="Knr4/Smi1-like_sf"/>
</dbReference>
<name>A0A0E1NU16_YERPA</name>
<dbReference type="HOGENOM" id="CLU_115772_2_0_6"/>
<dbReference type="AlphaFoldDB" id="A0A0E1NU16"/>
<dbReference type="InterPro" id="IPR018958">
    <property type="entry name" value="Knr4/Smi1-like_dom"/>
</dbReference>
<dbReference type="Proteomes" id="UP000001971">
    <property type="component" value="Chromosome"/>
</dbReference>
<feature type="domain" description="Knr4/Smi1-like" evidence="1">
    <location>
        <begin position="11"/>
        <end position="153"/>
    </location>
</feature>
<dbReference type="Gene3D" id="3.40.1580.10">
    <property type="entry name" value="SMI1/KNR4-like"/>
    <property type="match status" value="1"/>
</dbReference>
<reference evidence="2 3" key="1">
    <citation type="journal article" date="2006" name="J. Bacteriol.">
        <title>Complete genome sequence of Yersinia pestis strains Antiqua and Nepal516: evidence of gene reduction in an emerging pathogen.</title>
        <authorList>
            <person name="Chain P.S."/>
            <person name="Hu P."/>
            <person name="Malfatti S.A."/>
            <person name="Radnedge L."/>
            <person name="Larimer F."/>
            <person name="Vergez L.M."/>
            <person name="Worsham P."/>
            <person name="Chu M.C."/>
            <person name="Andersen G.L."/>
        </authorList>
    </citation>
    <scope>NUCLEOTIDE SEQUENCE [LARGE SCALE GENOMIC DNA]</scope>
    <source>
        <strain evidence="2 3">Antiqua</strain>
    </source>
</reference>
<proteinExistence type="predicted"/>
<dbReference type="PATRIC" id="fig|360102.15.peg.2151"/>
<dbReference type="GeneID" id="57975035"/>
<gene>
    <name evidence="2" type="ordered locus">YPA_3413</name>
</gene>
<dbReference type="KEGG" id="ypa:YPA_3413"/>
<evidence type="ECO:0000259" key="1">
    <source>
        <dbReference type="SMART" id="SM00860"/>
    </source>
</evidence>
<dbReference type="Pfam" id="PF09346">
    <property type="entry name" value="SMI1_KNR4"/>
    <property type="match status" value="1"/>
</dbReference>
<protein>
    <recommendedName>
        <fullName evidence="1">Knr4/Smi1-like domain-containing protein</fullName>
    </recommendedName>
</protein>
<accession>A0A0E1NU16</accession>
<dbReference type="SUPFAM" id="SSF160631">
    <property type="entry name" value="SMI1/KNR4-like"/>
    <property type="match status" value="1"/>
</dbReference>
<sequence length="161" mass="18313">MKNPCQNCEKNIDLSDIKSVEKTLGYSFPEAFVSHYLSFNGGVPLRAWWACDDGCEPLEIAAFKPFKYHKMTNDNPNSLIDGCYNEMIRKNVIPSNIIPFGNDWGGNFFCLNKDDDSVVFYATDSFDPEVSMSKNHDVLQKKLTSSFEEFINGLVEEDDLE</sequence>
<evidence type="ECO:0000313" key="2">
    <source>
        <dbReference type="EMBL" id="ABG15375.1"/>
    </source>
</evidence>